<dbReference type="SUPFAM" id="SSF81606">
    <property type="entry name" value="PP2C-like"/>
    <property type="match status" value="1"/>
</dbReference>
<evidence type="ECO:0000313" key="4">
    <source>
        <dbReference type="Proteomes" id="UP000030762"/>
    </source>
</evidence>
<name>T0RGQ4_SAPDV</name>
<gene>
    <name evidence="3" type="ORF">SDRG_13289</name>
</gene>
<keyword evidence="1" id="KW-0378">Hydrolase</keyword>
<dbReference type="EMBL" id="JH767189">
    <property type="protein sequence ID" value="EQC28952.1"/>
    <property type="molecule type" value="Genomic_DNA"/>
</dbReference>
<dbReference type="STRING" id="1156394.T0RGQ4"/>
<comment type="catalytic activity">
    <reaction evidence="1">
        <text>O-phospho-L-threonyl-[protein] + H2O = L-threonyl-[protein] + phosphate</text>
        <dbReference type="Rhea" id="RHEA:47004"/>
        <dbReference type="Rhea" id="RHEA-COMP:11060"/>
        <dbReference type="Rhea" id="RHEA-COMP:11605"/>
        <dbReference type="ChEBI" id="CHEBI:15377"/>
        <dbReference type="ChEBI" id="CHEBI:30013"/>
        <dbReference type="ChEBI" id="CHEBI:43474"/>
        <dbReference type="ChEBI" id="CHEBI:61977"/>
        <dbReference type="EC" id="3.1.3.16"/>
    </reaction>
</comment>
<comment type="cofactor">
    <cofactor evidence="1">
        <name>Mg(2+)</name>
        <dbReference type="ChEBI" id="CHEBI:18420"/>
    </cofactor>
</comment>
<dbReference type="GeneID" id="19954016"/>
<dbReference type="Proteomes" id="UP000030762">
    <property type="component" value="Unassembled WGS sequence"/>
</dbReference>
<dbReference type="InterPro" id="IPR039123">
    <property type="entry name" value="PPTC7"/>
</dbReference>
<dbReference type="OrthoDB" id="25675at2759"/>
<keyword evidence="1" id="KW-0460">Magnesium</keyword>
<comment type="similarity">
    <text evidence="1">Belongs to the PP2C family.</text>
</comment>
<dbReference type="GO" id="GO:0046872">
    <property type="term" value="F:metal ion binding"/>
    <property type="evidence" value="ECO:0007669"/>
    <property type="project" value="UniProtKB-UniRule"/>
</dbReference>
<dbReference type="VEuPathDB" id="FungiDB:SDRG_13289"/>
<dbReference type="PANTHER" id="PTHR12320">
    <property type="entry name" value="PROTEIN PHOSPHATASE 2C"/>
    <property type="match status" value="1"/>
</dbReference>
<dbReference type="PANTHER" id="PTHR12320:SF1">
    <property type="entry name" value="PROTEIN PHOSPHATASE PTC7 HOMOLOG"/>
    <property type="match status" value="1"/>
</dbReference>
<keyword evidence="1" id="KW-0904">Protein phosphatase</keyword>
<feature type="region of interest" description="Disordered" evidence="2">
    <location>
        <begin position="1"/>
        <end position="63"/>
    </location>
</feature>
<keyword evidence="1" id="KW-0464">Manganese</keyword>
<dbReference type="RefSeq" id="XP_008617591.1">
    <property type="nucleotide sequence ID" value="XM_008619369.1"/>
</dbReference>
<evidence type="ECO:0000256" key="2">
    <source>
        <dbReference type="SAM" id="MobiDB-lite"/>
    </source>
</evidence>
<dbReference type="InterPro" id="IPR036457">
    <property type="entry name" value="PPM-type-like_dom_sf"/>
</dbReference>
<keyword evidence="1" id="KW-0479">Metal-binding</keyword>
<sequence>MLRGWNRRNSESPAVSTPSLHLPLRKSSVAPMPVPSERSELERQSSTLGASPSQPAIRTSPDRMSAMRRFSRVLLGRTEEVELPRRKSSLRAMADLFTTSSFRVPKTDVGQASFVEHGLDAGHVEKSLLILSDGSLDAELSSTEFVKDLVTHVTLRVQPYIASDEFLTECTPVQISLAIKELILSAIRSVRELPTYVATDKAAEASLSVAVIHRGNKSEPPRLYSFTIGDVKTLVVRNEQLVFESAALIHSFNTPACVASQSIQSFESDCLYECFLLEPKDMVVLLSDGVADNVYAHEIVAALESEPNDIEAAANAILQVAIASFEHPLNGHSPFSMAASTELYRQVDTDPTKMAQYANVIQKDTNIKFNPLARFASTFLGEHYELDILAMLASTEAGHSDDATILLCAV</sequence>
<keyword evidence="4" id="KW-1185">Reference proteome</keyword>
<dbReference type="Gene3D" id="3.60.40.10">
    <property type="entry name" value="PPM-type phosphatase domain"/>
    <property type="match status" value="1"/>
</dbReference>
<dbReference type="EC" id="3.1.3.16" evidence="1"/>
<dbReference type="OMA" id="EHYELDI"/>
<proteinExistence type="inferred from homology"/>
<evidence type="ECO:0000256" key="1">
    <source>
        <dbReference type="RuleBase" id="RU366020"/>
    </source>
</evidence>
<comment type="catalytic activity">
    <reaction evidence="1">
        <text>O-phospho-L-seryl-[protein] + H2O = L-seryl-[protein] + phosphate</text>
        <dbReference type="Rhea" id="RHEA:20629"/>
        <dbReference type="Rhea" id="RHEA-COMP:9863"/>
        <dbReference type="Rhea" id="RHEA-COMP:11604"/>
        <dbReference type="ChEBI" id="CHEBI:15377"/>
        <dbReference type="ChEBI" id="CHEBI:29999"/>
        <dbReference type="ChEBI" id="CHEBI:43474"/>
        <dbReference type="ChEBI" id="CHEBI:83421"/>
        <dbReference type="EC" id="3.1.3.16"/>
    </reaction>
</comment>
<protein>
    <recommendedName>
        <fullName evidence="1">Protein phosphatase</fullName>
        <ecNumber evidence="1">3.1.3.16</ecNumber>
    </recommendedName>
</protein>
<feature type="compositionally biased region" description="Polar residues" evidence="2">
    <location>
        <begin position="44"/>
        <end position="57"/>
    </location>
</feature>
<dbReference type="GO" id="GO:0004722">
    <property type="term" value="F:protein serine/threonine phosphatase activity"/>
    <property type="evidence" value="ECO:0007669"/>
    <property type="project" value="UniProtKB-EC"/>
</dbReference>
<reference evidence="3 4" key="1">
    <citation type="submission" date="2012-04" db="EMBL/GenBank/DDBJ databases">
        <title>The Genome Sequence of Saprolegnia declina VS20.</title>
        <authorList>
            <consortium name="The Broad Institute Genome Sequencing Platform"/>
            <person name="Russ C."/>
            <person name="Nusbaum C."/>
            <person name="Tyler B."/>
            <person name="van West P."/>
            <person name="Dieguez-Uribeondo J."/>
            <person name="de Bruijn I."/>
            <person name="Tripathy S."/>
            <person name="Jiang R."/>
            <person name="Young S.K."/>
            <person name="Zeng Q."/>
            <person name="Gargeya S."/>
            <person name="Fitzgerald M."/>
            <person name="Haas B."/>
            <person name="Abouelleil A."/>
            <person name="Alvarado L."/>
            <person name="Arachchi H.M."/>
            <person name="Berlin A."/>
            <person name="Chapman S.B."/>
            <person name="Goldberg J."/>
            <person name="Griggs A."/>
            <person name="Gujja S."/>
            <person name="Hansen M."/>
            <person name="Howarth C."/>
            <person name="Imamovic A."/>
            <person name="Larimer J."/>
            <person name="McCowen C."/>
            <person name="Montmayeur A."/>
            <person name="Murphy C."/>
            <person name="Neiman D."/>
            <person name="Pearson M."/>
            <person name="Priest M."/>
            <person name="Roberts A."/>
            <person name="Saif S."/>
            <person name="Shea T."/>
            <person name="Sisk P."/>
            <person name="Sykes S."/>
            <person name="Wortman J."/>
            <person name="Nusbaum C."/>
            <person name="Birren B."/>
        </authorList>
    </citation>
    <scope>NUCLEOTIDE SEQUENCE [LARGE SCALE GENOMIC DNA]</scope>
    <source>
        <strain evidence="3 4">VS20</strain>
    </source>
</reference>
<dbReference type="InParanoid" id="T0RGQ4"/>
<comment type="cofactor">
    <cofactor evidence="1">
        <name>Mn(2+)</name>
        <dbReference type="ChEBI" id="CHEBI:29035"/>
    </cofactor>
</comment>
<organism evidence="3 4">
    <name type="scientific">Saprolegnia diclina (strain VS20)</name>
    <dbReference type="NCBI Taxonomy" id="1156394"/>
    <lineage>
        <taxon>Eukaryota</taxon>
        <taxon>Sar</taxon>
        <taxon>Stramenopiles</taxon>
        <taxon>Oomycota</taxon>
        <taxon>Saprolegniomycetes</taxon>
        <taxon>Saprolegniales</taxon>
        <taxon>Saprolegniaceae</taxon>
        <taxon>Saprolegnia</taxon>
    </lineage>
</organism>
<dbReference type="AlphaFoldDB" id="T0RGQ4"/>
<evidence type="ECO:0000313" key="3">
    <source>
        <dbReference type="EMBL" id="EQC28952.1"/>
    </source>
</evidence>
<accession>T0RGQ4</accession>